<reference evidence="1" key="1">
    <citation type="submission" date="2021-06" db="EMBL/GenBank/DDBJ databases">
        <authorList>
            <person name="Ellington A.J."/>
            <person name="Bryan N.C."/>
            <person name="Christner B.C."/>
            <person name="Reisch C.R."/>
        </authorList>
    </citation>
    <scope>NUCLEOTIDE SEQUENCE</scope>
    <source>
        <strain evidence="1">L6-1</strain>
    </source>
</reference>
<keyword evidence="2" id="KW-1185">Reference proteome</keyword>
<protein>
    <submittedName>
        <fullName evidence="1">Uncharacterized protein</fullName>
    </submittedName>
</protein>
<dbReference type="EMBL" id="CP076544">
    <property type="protein sequence ID" value="QWS33676.1"/>
    <property type="molecule type" value="Genomic_DNA"/>
</dbReference>
<evidence type="ECO:0000313" key="2">
    <source>
        <dbReference type="Proteomes" id="UP000681794"/>
    </source>
</evidence>
<proteinExistence type="predicted"/>
<accession>A0ACD1E4K7</accession>
<dbReference type="Proteomes" id="UP000681794">
    <property type="component" value="Chromosome"/>
</dbReference>
<sequence>MTIITKRALHGAAIGTAVAVVLVGTGVVGSTPAQAVLDASAPVLSSVTVSNPSPSSGSIINETVGASDVGTGIDFIVVSIRDEVGKTHTIQGSNAGDLRLPIDSSWAVGPAQVTDITIFDSADNYAVYRRNGSATVLENGSFTFQGHTVDFSAGDFTISEKPAVVPFDQVSAPLLVAGTAQVGGTMTALPGAWTPTPTTTSLQWFADGRAIQGETRSELALTAALAGKVITVAQTGSRSGYVDQTVVSQPSPAVRPGSFDQVSAPLLVAGTAQVGGTMTALPGAWTPTPTTTSLQWFADGRAIQGETRSELALTAALAGKVITVAQTGSRSGYVDQTVVSQPSPAVRPAPAVENFVAPSISGAARVGETLVADVGRWEAGTTFRVQWSANDERINGANGLNLILAEAQRGKVISVAVTGVISGRTDTTAVSSRTVAVSAPLQAFVSAVPTIVGTPRDGSILTARVGTWTPAPTTWKYQWLRDGQRIAGATKSTFTVPTSAVGAKLSVVLTGSRAGYGDATVSSAESKPVAPLKKLTATPKPKISGTVKVGKVLTVSAGKWSPAPVALTYQWSVNGTAIVGATKSTVKIPKSAGGKTITVTVTGKKDGYVTVKQTSAKTGKVAK</sequence>
<name>A0ACD1E4K7_9MICO</name>
<gene>
    <name evidence="1" type="ORF">KM842_00150</name>
</gene>
<organism evidence="1 2">
    <name type="scientific">Curtobacterium aetherium</name>
    <dbReference type="NCBI Taxonomy" id="2841594"/>
    <lineage>
        <taxon>Bacteria</taxon>
        <taxon>Bacillati</taxon>
        <taxon>Actinomycetota</taxon>
        <taxon>Actinomycetes</taxon>
        <taxon>Micrococcales</taxon>
        <taxon>Microbacteriaceae</taxon>
        <taxon>Curtobacterium</taxon>
    </lineage>
</organism>
<evidence type="ECO:0000313" key="1">
    <source>
        <dbReference type="EMBL" id="QWS33676.1"/>
    </source>
</evidence>